<name>A0A381WTG5_9ZZZZ</name>
<sequence>MAEMQSTAPGRRTLMKESLKVLPMMLKNIIMKIQNGFSN</sequence>
<dbReference type="AlphaFoldDB" id="A0A381WTG5"/>
<reference evidence="1" key="1">
    <citation type="submission" date="2018-05" db="EMBL/GenBank/DDBJ databases">
        <authorList>
            <person name="Lanie J.A."/>
            <person name="Ng W.-L."/>
            <person name="Kazmierczak K.M."/>
            <person name="Andrzejewski T.M."/>
            <person name="Davidsen T.M."/>
            <person name="Wayne K.J."/>
            <person name="Tettelin H."/>
            <person name="Glass J.I."/>
            <person name="Rusch D."/>
            <person name="Podicherti R."/>
            <person name="Tsui H.-C.T."/>
            <person name="Winkler M.E."/>
        </authorList>
    </citation>
    <scope>NUCLEOTIDE SEQUENCE</scope>
</reference>
<dbReference type="EMBL" id="UINC01012832">
    <property type="protein sequence ID" value="SVA55809.1"/>
    <property type="molecule type" value="Genomic_DNA"/>
</dbReference>
<protein>
    <submittedName>
        <fullName evidence="1">Uncharacterized protein</fullName>
    </submittedName>
</protein>
<accession>A0A381WTG5</accession>
<organism evidence="1">
    <name type="scientific">marine metagenome</name>
    <dbReference type="NCBI Taxonomy" id="408172"/>
    <lineage>
        <taxon>unclassified sequences</taxon>
        <taxon>metagenomes</taxon>
        <taxon>ecological metagenomes</taxon>
    </lineage>
</organism>
<gene>
    <name evidence="1" type="ORF">METZ01_LOCUS108663</name>
</gene>
<proteinExistence type="predicted"/>
<evidence type="ECO:0000313" key="1">
    <source>
        <dbReference type="EMBL" id="SVA55809.1"/>
    </source>
</evidence>